<sequence>MDSSEVVGGIAPETAMGVVTLHVADIDTMSAYYASAFLMEVMDEKVRGSHVVHVLGRGGTPLIRLVSAKDLPVGSHHSAGLYHTAFLFESPQTLATTVYRAAQNPLSRFVGSSDHTVSEAFYFTDPEGNGVELYADRPRSMWPIVDGKVAMDTQWLDPNNYLEQHLLGWRMWPSRYLTSKA</sequence>
<dbReference type="EMBL" id="VULO01000006">
    <property type="protein sequence ID" value="MSS84348.1"/>
    <property type="molecule type" value="Genomic_DNA"/>
</dbReference>
<gene>
    <name evidence="2" type="ORF">FYJ24_06135</name>
</gene>
<dbReference type="Pfam" id="PF00903">
    <property type="entry name" value="Glyoxalase"/>
    <property type="match status" value="1"/>
</dbReference>
<dbReference type="PANTHER" id="PTHR43279">
    <property type="entry name" value="CATECHOL-2,3-DIOXYGENASE"/>
    <property type="match status" value="1"/>
</dbReference>
<protein>
    <recommendedName>
        <fullName evidence="1">VOC domain-containing protein</fullName>
    </recommendedName>
</protein>
<dbReference type="SUPFAM" id="SSF54593">
    <property type="entry name" value="Glyoxalase/Bleomycin resistance protein/Dihydroxybiphenyl dioxygenase"/>
    <property type="match status" value="1"/>
</dbReference>
<accession>A0A6N7W883</accession>
<evidence type="ECO:0000313" key="3">
    <source>
        <dbReference type="Proteomes" id="UP000470875"/>
    </source>
</evidence>
<reference evidence="2 3" key="1">
    <citation type="submission" date="2019-08" db="EMBL/GenBank/DDBJ databases">
        <title>In-depth cultivation of the pig gut microbiome towards novel bacterial diversity and tailored functional studies.</title>
        <authorList>
            <person name="Wylensek D."/>
            <person name="Hitch T.C.A."/>
            <person name="Clavel T."/>
        </authorList>
    </citation>
    <scope>NUCLEOTIDE SEQUENCE [LARGE SCALE GENOMIC DNA]</scope>
    <source>
        <strain evidence="2 3">WB03_NA08</strain>
    </source>
</reference>
<dbReference type="PANTHER" id="PTHR43279:SF1">
    <property type="entry name" value="CATECHOL-2,3-DIOXYGENASE"/>
    <property type="match status" value="1"/>
</dbReference>
<name>A0A6N7W883_9ACTO</name>
<dbReference type="InterPro" id="IPR004360">
    <property type="entry name" value="Glyas_Fos-R_dOase_dom"/>
</dbReference>
<dbReference type="Gene3D" id="3.10.180.10">
    <property type="entry name" value="2,3-Dihydroxybiphenyl 1,2-Dioxygenase, domain 1"/>
    <property type="match status" value="1"/>
</dbReference>
<evidence type="ECO:0000259" key="1">
    <source>
        <dbReference type="PROSITE" id="PS51819"/>
    </source>
</evidence>
<dbReference type="Proteomes" id="UP000470875">
    <property type="component" value="Unassembled WGS sequence"/>
</dbReference>
<organism evidence="2 3">
    <name type="scientific">Scrofimicrobium canadense</name>
    <dbReference type="NCBI Taxonomy" id="2652290"/>
    <lineage>
        <taxon>Bacteria</taxon>
        <taxon>Bacillati</taxon>
        <taxon>Actinomycetota</taxon>
        <taxon>Actinomycetes</taxon>
        <taxon>Actinomycetales</taxon>
        <taxon>Actinomycetaceae</taxon>
        <taxon>Scrofimicrobium</taxon>
    </lineage>
</organism>
<evidence type="ECO:0000313" key="2">
    <source>
        <dbReference type="EMBL" id="MSS84348.1"/>
    </source>
</evidence>
<keyword evidence="3" id="KW-1185">Reference proteome</keyword>
<feature type="domain" description="VOC" evidence="1">
    <location>
        <begin position="15"/>
        <end position="136"/>
    </location>
</feature>
<dbReference type="RefSeq" id="WP_154544616.1">
    <property type="nucleotide sequence ID" value="NZ_VULO01000006.1"/>
</dbReference>
<proteinExistence type="predicted"/>
<dbReference type="InterPro" id="IPR029068">
    <property type="entry name" value="Glyas_Bleomycin-R_OHBP_Dase"/>
</dbReference>
<dbReference type="AlphaFoldDB" id="A0A6N7W883"/>
<dbReference type="InterPro" id="IPR037523">
    <property type="entry name" value="VOC_core"/>
</dbReference>
<comment type="caution">
    <text evidence="2">The sequence shown here is derived from an EMBL/GenBank/DDBJ whole genome shotgun (WGS) entry which is preliminary data.</text>
</comment>
<dbReference type="PROSITE" id="PS51819">
    <property type="entry name" value="VOC"/>
    <property type="match status" value="1"/>
</dbReference>